<evidence type="ECO:0000313" key="2">
    <source>
        <dbReference type="EMBL" id="KIN99014.1"/>
    </source>
</evidence>
<dbReference type="Gene3D" id="2.40.70.10">
    <property type="entry name" value="Acid Proteases"/>
    <property type="match status" value="1"/>
</dbReference>
<name>A0A0C3ND28_PISTI</name>
<feature type="domain" description="Reverse transcriptase" evidence="1">
    <location>
        <begin position="102"/>
        <end position="321"/>
    </location>
</feature>
<dbReference type="InterPro" id="IPR053134">
    <property type="entry name" value="RNA-dir_DNA_polymerase"/>
</dbReference>
<evidence type="ECO:0000259" key="1">
    <source>
        <dbReference type="PROSITE" id="PS50878"/>
    </source>
</evidence>
<dbReference type="InParanoid" id="A0A0C3ND28"/>
<evidence type="ECO:0000313" key="3">
    <source>
        <dbReference type="Proteomes" id="UP000054217"/>
    </source>
</evidence>
<dbReference type="Gene3D" id="3.10.10.10">
    <property type="entry name" value="HIV Type 1 Reverse Transcriptase, subunit A, domain 1"/>
    <property type="match status" value="1"/>
</dbReference>
<protein>
    <recommendedName>
        <fullName evidence="1">Reverse transcriptase domain-containing protein</fullName>
    </recommendedName>
</protein>
<gene>
    <name evidence="2" type="ORF">M404DRAFT_30824</name>
</gene>
<dbReference type="InterPro" id="IPR000477">
    <property type="entry name" value="RT_dom"/>
</dbReference>
<organism evidence="2 3">
    <name type="scientific">Pisolithus tinctorius Marx 270</name>
    <dbReference type="NCBI Taxonomy" id="870435"/>
    <lineage>
        <taxon>Eukaryota</taxon>
        <taxon>Fungi</taxon>
        <taxon>Dikarya</taxon>
        <taxon>Basidiomycota</taxon>
        <taxon>Agaricomycotina</taxon>
        <taxon>Agaricomycetes</taxon>
        <taxon>Agaricomycetidae</taxon>
        <taxon>Boletales</taxon>
        <taxon>Sclerodermatineae</taxon>
        <taxon>Pisolithaceae</taxon>
        <taxon>Pisolithus</taxon>
    </lineage>
</organism>
<reference evidence="3" key="2">
    <citation type="submission" date="2015-01" db="EMBL/GenBank/DDBJ databases">
        <title>Evolutionary Origins and Diversification of the Mycorrhizal Mutualists.</title>
        <authorList>
            <consortium name="DOE Joint Genome Institute"/>
            <consortium name="Mycorrhizal Genomics Consortium"/>
            <person name="Kohler A."/>
            <person name="Kuo A."/>
            <person name="Nagy L.G."/>
            <person name="Floudas D."/>
            <person name="Copeland A."/>
            <person name="Barry K.W."/>
            <person name="Cichocki N."/>
            <person name="Veneault-Fourrey C."/>
            <person name="LaButti K."/>
            <person name="Lindquist E.A."/>
            <person name="Lipzen A."/>
            <person name="Lundell T."/>
            <person name="Morin E."/>
            <person name="Murat C."/>
            <person name="Riley R."/>
            <person name="Ohm R."/>
            <person name="Sun H."/>
            <person name="Tunlid A."/>
            <person name="Henrissat B."/>
            <person name="Grigoriev I.V."/>
            <person name="Hibbett D.S."/>
            <person name="Martin F."/>
        </authorList>
    </citation>
    <scope>NUCLEOTIDE SEQUENCE [LARGE SCALE GENOMIC DNA]</scope>
    <source>
        <strain evidence="3">Marx 270</strain>
    </source>
</reference>
<dbReference type="PANTHER" id="PTHR24559">
    <property type="entry name" value="TRANSPOSON TY3-I GAG-POL POLYPROTEIN"/>
    <property type="match status" value="1"/>
</dbReference>
<dbReference type="AlphaFoldDB" id="A0A0C3ND28"/>
<dbReference type="InterPro" id="IPR021109">
    <property type="entry name" value="Peptidase_aspartic_dom_sf"/>
</dbReference>
<keyword evidence="3" id="KW-1185">Reference proteome</keyword>
<reference evidence="2 3" key="1">
    <citation type="submission" date="2014-04" db="EMBL/GenBank/DDBJ databases">
        <authorList>
            <consortium name="DOE Joint Genome Institute"/>
            <person name="Kuo A."/>
            <person name="Kohler A."/>
            <person name="Costa M.D."/>
            <person name="Nagy L.G."/>
            <person name="Floudas D."/>
            <person name="Copeland A."/>
            <person name="Barry K.W."/>
            <person name="Cichocki N."/>
            <person name="Veneault-Fourrey C."/>
            <person name="LaButti K."/>
            <person name="Lindquist E.A."/>
            <person name="Lipzen A."/>
            <person name="Lundell T."/>
            <person name="Morin E."/>
            <person name="Murat C."/>
            <person name="Sun H."/>
            <person name="Tunlid A."/>
            <person name="Henrissat B."/>
            <person name="Grigoriev I.V."/>
            <person name="Hibbett D.S."/>
            <person name="Martin F."/>
            <person name="Nordberg H.P."/>
            <person name="Cantor M.N."/>
            <person name="Hua S.X."/>
        </authorList>
    </citation>
    <scope>NUCLEOTIDE SEQUENCE [LARGE SCALE GENOMIC DNA]</scope>
    <source>
        <strain evidence="2 3">Marx 270</strain>
    </source>
</reference>
<dbReference type="PANTHER" id="PTHR24559:SF440">
    <property type="entry name" value="RIBONUCLEASE H"/>
    <property type="match status" value="1"/>
</dbReference>
<dbReference type="STRING" id="870435.A0A0C3ND28"/>
<sequence>MQNSKGRILFSATLYFKVEGLIHQSFFHVINCGTENVILGLPWLQENNPVVNWRMGTLSIDEKTNRSKELRCNISSVAIEEPTVNLVSPAKRKGINKFMDYEEPEDKTIRTHFVMSVGKLVEEAKKINPNNSLLQKITTATELAQEEHKKKPKAALPEDYKDFASVFEKPSDGVAKAYLLSPSERESAEKFIKENLREGKIHPSKSPQAAPFFFNMVKDAYPLPLISDLINKLKGASIFTKMDVRSGYNNVQIKEGDQWKAVFIMHKGLFEPTVMFFGLCNSPATFQQFMNDLFRDMIAKGWLVVYMDDLLILSTNPEEHK</sequence>
<dbReference type="OrthoDB" id="2665437at2759"/>
<dbReference type="InterPro" id="IPR043128">
    <property type="entry name" value="Rev_trsase/Diguanyl_cyclase"/>
</dbReference>
<dbReference type="Proteomes" id="UP000054217">
    <property type="component" value="Unassembled WGS sequence"/>
</dbReference>
<dbReference type="SUPFAM" id="SSF56672">
    <property type="entry name" value="DNA/RNA polymerases"/>
    <property type="match status" value="1"/>
</dbReference>
<dbReference type="InterPro" id="IPR043502">
    <property type="entry name" value="DNA/RNA_pol_sf"/>
</dbReference>
<dbReference type="HOGENOM" id="CLU_000384_42_2_1"/>
<dbReference type="Pfam" id="PF00078">
    <property type="entry name" value="RVT_1"/>
    <property type="match status" value="1"/>
</dbReference>
<proteinExistence type="predicted"/>
<dbReference type="Gene3D" id="3.30.70.270">
    <property type="match status" value="1"/>
</dbReference>
<accession>A0A0C3ND28</accession>
<dbReference type="CDD" id="cd01647">
    <property type="entry name" value="RT_LTR"/>
    <property type="match status" value="1"/>
</dbReference>
<dbReference type="EMBL" id="KN832009">
    <property type="protein sequence ID" value="KIN99014.1"/>
    <property type="molecule type" value="Genomic_DNA"/>
</dbReference>
<dbReference type="PROSITE" id="PS50878">
    <property type="entry name" value="RT_POL"/>
    <property type="match status" value="1"/>
</dbReference>